<dbReference type="OrthoDB" id="8239755at2"/>
<organism evidence="1 2">
    <name type="scientific">Bradyrhizobium lablabi</name>
    <dbReference type="NCBI Taxonomy" id="722472"/>
    <lineage>
        <taxon>Bacteria</taxon>
        <taxon>Pseudomonadati</taxon>
        <taxon>Pseudomonadota</taxon>
        <taxon>Alphaproteobacteria</taxon>
        <taxon>Hyphomicrobiales</taxon>
        <taxon>Nitrobacteraceae</taxon>
        <taxon>Bradyrhizobium</taxon>
    </lineage>
</organism>
<reference evidence="1 2" key="1">
    <citation type="submission" date="2016-11" db="EMBL/GenBank/DDBJ databases">
        <authorList>
            <person name="Jaros S."/>
            <person name="Januszkiewicz K."/>
            <person name="Wedrychowicz H."/>
        </authorList>
    </citation>
    <scope>NUCLEOTIDE SEQUENCE [LARGE SCALE GENOMIC DNA]</scope>
    <source>
        <strain evidence="1 2">GAS499</strain>
    </source>
</reference>
<dbReference type="Proteomes" id="UP000189935">
    <property type="component" value="Chromosome I"/>
</dbReference>
<sequence>MSLRQPYLLRPSAWGRARRLRKALSDYPLFAPPHSKNSAFLDFDSAKENERYFFEHRPERIGALRDLLRAFDVELALEGPGLEAVSAWFPGHAALLVAGLRNKTVRQAFYRWRMPWTGRLRGLNTIFDLGLFFGECIIAKNPRCRWMGFIGAAPGEPLRPEVNIGGIGIDIEGSRRKPYFDPFEYIYLTCSNIQSQDNLFSGLPPSPEMRPGYLAHLVDVYGETGPPRGRPR</sequence>
<proteinExistence type="predicted"/>
<protein>
    <submittedName>
        <fullName evidence="1">Uncharacterized protein</fullName>
    </submittedName>
</protein>
<evidence type="ECO:0000313" key="1">
    <source>
        <dbReference type="EMBL" id="SHL38185.1"/>
    </source>
</evidence>
<dbReference type="AlphaFoldDB" id="A0A1M7A680"/>
<gene>
    <name evidence="1" type="ORF">SAMN05444159_5751</name>
</gene>
<evidence type="ECO:0000313" key="2">
    <source>
        <dbReference type="Proteomes" id="UP000189935"/>
    </source>
</evidence>
<dbReference type="RefSeq" id="WP_154071495.1">
    <property type="nucleotide sequence ID" value="NZ_LT670844.1"/>
</dbReference>
<name>A0A1M7A680_9BRAD</name>
<accession>A0A1M7A680</accession>
<dbReference type="EMBL" id="LT670844">
    <property type="protein sequence ID" value="SHL38185.1"/>
    <property type="molecule type" value="Genomic_DNA"/>
</dbReference>